<dbReference type="AlphaFoldDB" id="A0A1I7E8F4"/>
<feature type="chain" id="PRO_5041051901" evidence="3">
    <location>
        <begin position="27"/>
        <end position="255"/>
    </location>
</feature>
<dbReference type="Gene3D" id="2.40.50.100">
    <property type="match status" value="1"/>
</dbReference>
<dbReference type="EMBL" id="LR215729">
    <property type="protein sequence ID" value="VEV99205.1"/>
    <property type="molecule type" value="Genomic_DNA"/>
</dbReference>
<dbReference type="SUPFAM" id="SSF111369">
    <property type="entry name" value="HlyD-like secretion proteins"/>
    <property type="match status" value="1"/>
</dbReference>
<dbReference type="Gene3D" id="2.40.30.170">
    <property type="match status" value="1"/>
</dbReference>
<evidence type="ECO:0000259" key="4">
    <source>
        <dbReference type="Pfam" id="PF25917"/>
    </source>
</evidence>
<comment type="similarity">
    <text evidence="1">Belongs to the membrane fusion protein (MFP) (TC 8.A.1) family.</text>
</comment>
<dbReference type="STRING" id="437900.GCA_001940335_00595"/>
<proteinExistence type="inferred from homology"/>
<accession>A0A1I7E8F4</accession>
<dbReference type="GO" id="GO:1990281">
    <property type="term" value="C:efflux pump complex"/>
    <property type="evidence" value="ECO:0007669"/>
    <property type="project" value="TreeGrafter"/>
</dbReference>
<dbReference type="InterPro" id="IPR058625">
    <property type="entry name" value="MdtA-like_BSH"/>
</dbReference>
<sequence length="255" mass="27125">MFHRNRSPLMLTVLMAAIMVSPAATAELPEVMDNPSAIRILLSSELETTLSSQMNGTLGELNASLGKTVKKGELIASLNCLEAQARSKVASAELAMARQNLNAKKSLRKLDAVGDLEVAIASTEVQKAQGAESMAKAQSGYCSVVAPFSGRIAKVYVKSYQTVSAGTPLFDLVSDGALKVRLNVPSSLLPSLKEGMALTVDVHETGKRYPAHISAINARVDAVAQTIELEARLDQEYPDLIAGMSGTARIPTRDE</sequence>
<evidence type="ECO:0000256" key="3">
    <source>
        <dbReference type="SAM" id="SignalP"/>
    </source>
</evidence>
<keyword evidence="3" id="KW-0732">Signal</keyword>
<dbReference type="NCBIfam" id="TIGR01730">
    <property type="entry name" value="RND_mfp"/>
    <property type="match status" value="1"/>
</dbReference>
<dbReference type="PANTHER" id="PTHR30469">
    <property type="entry name" value="MULTIDRUG RESISTANCE PROTEIN MDTA"/>
    <property type="match status" value="1"/>
</dbReference>
<reference evidence="5" key="1">
    <citation type="submission" date="2019-02" db="EMBL/GenBank/DDBJ databases">
        <authorList>
            <consortium name="Genoscope - CEA"/>
            <person name="William W."/>
        </authorList>
    </citation>
    <scope>NUCLEOTIDE SEQUENCE [LARGE SCALE GENOMIC DNA]</scope>
    <source>
        <strain evidence="5">YSy11</strain>
    </source>
</reference>
<protein>
    <submittedName>
        <fullName evidence="5">Efflux transporter periplasmic adaptor subunit</fullName>
    </submittedName>
</protein>
<dbReference type="RefSeq" id="WP_090515859.1">
    <property type="nucleotide sequence ID" value="NZ_FPBC01000024.1"/>
</dbReference>
<evidence type="ECO:0000256" key="2">
    <source>
        <dbReference type="ARBA" id="ARBA00023054"/>
    </source>
</evidence>
<organism evidence="5">
    <name type="scientific">Pseudomonas marincola</name>
    <dbReference type="NCBI Taxonomy" id="437900"/>
    <lineage>
        <taxon>Bacteria</taxon>
        <taxon>Pseudomonadati</taxon>
        <taxon>Pseudomonadota</taxon>
        <taxon>Gammaproteobacteria</taxon>
        <taxon>Pseudomonadales</taxon>
        <taxon>Pseudomonadaceae</taxon>
        <taxon>Pseudomonas</taxon>
    </lineage>
</organism>
<feature type="signal peptide" evidence="3">
    <location>
        <begin position="1"/>
        <end position="26"/>
    </location>
</feature>
<feature type="domain" description="Multidrug resistance protein MdtA-like barrel-sandwich hybrid" evidence="4">
    <location>
        <begin position="49"/>
        <end position="171"/>
    </location>
</feature>
<dbReference type="GO" id="GO:0015562">
    <property type="term" value="F:efflux transmembrane transporter activity"/>
    <property type="evidence" value="ECO:0007669"/>
    <property type="project" value="TreeGrafter"/>
</dbReference>
<keyword evidence="2" id="KW-0175">Coiled coil</keyword>
<evidence type="ECO:0000313" key="5">
    <source>
        <dbReference type="EMBL" id="VEV99205.1"/>
    </source>
</evidence>
<gene>
    <name evidence="5" type="ORF">PMYSY11_4162</name>
</gene>
<dbReference type="InterPro" id="IPR006143">
    <property type="entry name" value="RND_pump_MFP"/>
</dbReference>
<evidence type="ECO:0000256" key="1">
    <source>
        <dbReference type="ARBA" id="ARBA00009477"/>
    </source>
</evidence>
<name>A0A1I7E8F4_9PSED</name>
<dbReference type="PANTHER" id="PTHR30469:SF20">
    <property type="entry name" value="EFFLUX RND TRANSPORTER PERIPLASMIC ADAPTOR SUBUNIT"/>
    <property type="match status" value="1"/>
</dbReference>
<dbReference type="Pfam" id="PF25917">
    <property type="entry name" value="BSH_RND"/>
    <property type="match status" value="1"/>
</dbReference>